<feature type="transmembrane region" description="Helical" evidence="1">
    <location>
        <begin position="12"/>
        <end position="35"/>
    </location>
</feature>
<reference evidence="2 4" key="1">
    <citation type="submission" date="2023-10" db="EMBL/GenBank/DDBJ databases">
        <title>The complete genome sequence of Methanoculleus palmolei DSM 4273.</title>
        <authorList>
            <person name="Lai S.-J."/>
            <person name="You Y.-T."/>
            <person name="Chen S.-C."/>
        </authorList>
    </citation>
    <scope>NUCLEOTIDE SEQUENCE [LARGE SCALE GENOMIC DNA]</scope>
    <source>
        <strain evidence="2 4">DSM 4273</strain>
    </source>
</reference>
<evidence type="ECO:0000256" key="1">
    <source>
        <dbReference type="SAM" id="Phobius"/>
    </source>
</evidence>
<dbReference type="Proteomes" id="UP001626603">
    <property type="component" value="Chromosome"/>
</dbReference>
<dbReference type="EMBL" id="CP137641">
    <property type="protein sequence ID" value="WOX56301.1"/>
    <property type="molecule type" value="Genomic_DNA"/>
</dbReference>
<keyword evidence="1" id="KW-0812">Transmembrane</keyword>
<organism evidence="2 4">
    <name type="scientific">Methanoculleus palmolei</name>
    <dbReference type="NCBI Taxonomy" id="72612"/>
    <lineage>
        <taxon>Archaea</taxon>
        <taxon>Methanobacteriati</taxon>
        <taxon>Methanobacteriota</taxon>
        <taxon>Stenosarchaea group</taxon>
        <taxon>Methanomicrobia</taxon>
        <taxon>Methanomicrobiales</taxon>
        <taxon>Methanomicrobiaceae</taxon>
        <taxon>Methanoculleus</taxon>
    </lineage>
</organism>
<name>A0ABD8A9S1_9EURY</name>
<evidence type="ECO:0000313" key="2">
    <source>
        <dbReference type="EMBL" id="WOX56268.1"/>
    </source>
</evidence>
<evidence type="ECO:0000313" key="4">
    <source>
        <dbReference type="Proteomes" id="UP001626603"/>
    </source>
</evidence>
<protein>
    <recommendedName>
        <fullName evidence="5">Methanolan biosynthesis EpsI domain-containing protein</fullName>
    </recommendedName>
</protein>
<sequence>MEFLETDRTGKIALVLLLIAVGASGALLLFDLLMIGPGYPPPEALQKWYIPEPRYEYAENGSVVVNRTIEGDIVLIDDIEEGCPSPFPDLSRYCSHAVYLDTGTDDRYLVVNWYFDESADLLQAEEDLCSHLQSSGNVASAELILPRETDGSPDGSIISPISVTKFESEALSGYFTVVEKPLSPGHDDYFIVYYGVFGPAVLPEQTATLEDLMLRSYSLDGARPLAPCT</sequence>
<dbReference type="EMBL" id="CP137641">
    <property type="protein sequence ID" value="WOX56268.1"/>
    <property type="molecule type" value="Genomic_DNA"/>
</dbReference>
<keyword evidence="1" id="KW-0472">Membrane</keyword>
<keyword evidence="1" id="KW-1133">Transmembrane helix</keyword>
<keyword evidence="4" id="KW-1185">Reference proteome</keyword>
<evidence type="ECO:0000313" key="3">
    <source>
        <dbReference type="EMBL" id="WOX56301.1"/>
    </source>
</evidence>
<accession>A0ABD8A9S1</accession>
<gene>
    <name evidence="2" type="ORF">R6Y95_02770</name>
    <name evidence="3" type="ORF">R6Y95_02935</name>
</gene>
<evidence type="ECO:0008006" key="5">
    <source>
        <dbReference type="Google" id="ProtNLM"/>
    </source>
</evidence>
<dbReference type="AlphaFoldDB" id="A0ABD8A9S1"/>
<proteinExistence type="predicted"/>